<name>A0AAD4WU93_PRUDU</name>
<dbReference type="GO" id="GO:0016592">
    <property type="term" value="C:mediator complex"/>
    <property type="evidence" value="ECO:0007669"/>
    <property type="project" value="InterPro"/>
</dbReference>
<proteinExistence type="predicted"/>
<accession>A0AAD4WU93</accession>
<dbReference type="AlphaFoldDB" id="A0AAD4WU93"/>
<evidence type="ECO:0000313" key="1">
    <source>
        <dbReference type="EMBL" id="KAI5349694.1"/>
    </source>
</evidence>
<dbReference type="EMBL" id="JAJFAZ020000001">
    <property type="protein sequence ID" value="KAI5349694.1"/>
    <property type="molecule type" value="Genomic_DNA"/>
</dbReference>
<dbReference type="PANTHER" id="PTHR33739">
    <property type="entry name" value="OS07G0681500 PROTEIN"/>
    <property type="match status" value="1"/>
</dbReference>
<evidence type="ECO:0000313" key="2">
    <source>
        <dbReference type="Proteomes" id="UP001054821"/>
    </source>
</evidence>
<sequence>MAESEQSSVWDVVIKQTKEAQEKGLGFEHGALYACSCSGFPPGLFQIDVVQPAAYRLYMELLKRHAFSLRSQINGPNYRKVMISIDTILNLSKIFGLQTSEAGTIVVGFIFSTVVAIA</sequence>
<dbReference type="PANTHER" id="PTHR33739:SF5">
    <property type="entry name" value="MEDIATOR OF RNA POLYMERASE II TRANSCRIPTION SUBUNIT 33A"/>
    <property type="match status" value="1"/>
</dbReference>
<dbReference type="Proteomes" id="UP001054821">
    <property type="component" value="Chromosome 1"/>
</dbReference>
<keyword evidence="2" id="KW-1185">Reference proteome</keyword>
<dbReference type="GO" id="GO:2000762">
    <property type="term" value="P:regulation of phenylpropanoid metabolic process"/>
    <property type="evidence" value="ECO:0007669"/>
    <property type="project" value="InterPro"/>
</dbReference>
<organism evidence="1 2">
    <name type="scientific">Prunus dulcis</name>
    <name type="common">Almond</name>
    <name type="synonym">Amygdalus dulcis</name>
    <dbReference type="NCBI Taxonomy" id="3755"/>
    <lineage>
        <taxon>Eukaryota</taxon>
        <taxon>Viridiplantae</taxon>
        <taxon>Streptophyta</taxon>
        <taxon>Embryophyta</taxon>
        <taxon>Tracheophyta</taxon>
        <taxon>Spermatophyta</taxon>
        <taxon>Magnoliopsida</taxon>
        <taxon>eudicotyledons</taxon>
        <taxon>Gunneridae</taxon>
        <taxon>Pentapetalae</taxon>
        <taxon>rosids</taxon>
        <taxon>fabids</taxon>
        <taxon>Rosales</taxon>
        <taxon>Rosaceae</taxon>
        <taxon>Amygdaloideae</taxon>
        <taxon>Amygdaleae</taxon>
        <taxon>Prunus</taxon>
    </lineage>
</organism>
<reference evidence="1 2" key="1">
    <citation type="journal article" date="2022" name="G3 (Bethesda)">
        <title>Whole-genome sequence and methylome profiling of the almond [Prunus dulcis (Mill.) D.A. Webb] cultivar 'Nonpareil'.</title>
        <authorList>
            <person name="D'Amico-Willman K.M."/>
            <person name="Ouma W.Z."/>
            <person name="Meulia T."/>
            <person name="Sideli G.M."/>
            <person name="Gradziel T.M."/>
            <person name="Fresnedo-Ramirez J."/>
        </authorList>
    </citation>
    <scope>NUCLEOTIDE SEQUENCE [LARGE SCALE GENOMIC DNA]</scope>
    <source>
        <strain evidence="1">Clone GOH B32 T37-40</strain>
    </source>
</reference>
<comment type="caution">
    <text evidence="1">The sequence shown here is derived from an EMBL/GenBank/DDBJ whole genome shotgun (WGS) entry which is preliminary data.</text>
</comment>
<dbReference type="InterPro" id="IPR039638">
    <property type="entry name" value="MED33A/B"/>
</dbReference>
<gene>
    <name evidence="1" type="ORF">L3X38_002583</name>
</gene>
<protein>
    <submittedName>
        <fullName evidence="1">Uncharacterized protein</fullName>
    </submittedName>
</protein>